<keyword evidence="6" id="KW-0479">Metal-binding</keyword>
<comment type="subunit">
    <text evidence="13">Monomer.</text>
</comment>
<dbReference type="Pfam" id="PF18419">
    <property type="entry name" value="ATP-grasp_6"/>
    <property type="match status" value="1"/>
</dbReference>
<evidence type="ECO:0000256" key="4">
    <source>
        <dbReference type="ARBA" id="ARBA00022598"/>
    </source>
</evidence>
<protein>
    <recommendedName>
        <fullName evidence="13">Glutathione biosynthesis bifunctional protein GshAB</fullName>
    </recommendedName>
    <alternativeName>
        <fullName evidence="13">Gamma-GCS-GS</fullName>
        <shortName evidence="13">GCS-GS</shortName>
    </alternativeName>
    <domain>
        <recommendedName>
            <fullName evidence="13">Glutamate--cysteine ligase</fullName>
            <ecNumber evidence="13">6.3.2.2</ecNumber>
        </recommendedName>
        <alternativeName>
            <fullName evidence="13">Gamma-ECS</fullName>
            <shortName evidence="13">GCS</shortName>
        </alternativeName>
        <alternativeName>
            <fullName evidence="13">Gamma-glutamylcysteine synthetase</fullName>
        </alternativeName>
    </domain>
    <domain>
        <recommendedName>
            <fullName evidence="13">Glutathione synthetase</fullName>
            <ecNumber evidence="13">6.3.2.3</ecNumber>
        </recommendedName>
        <alternativeName>
            <fullName evidence="13">GSH synthetase</fullName>
            <shortName evidence="13">GS</shortName>
            <shortName evidence="13">GSH-S</shortName>
            <shortName evidence="13">GSHase</shortName>
        </alternativeName>
        <alternativeName>
            <fullName evidence="13">Glutathione synthase</fullName>
        </alternativeName>
    </domain>
</protein>
<evidence type="ECO:0000256" key="9">
    <source>
        <dbReference type="ARBA" id="ARBA00022842"/>
    </source>
</evidence>
<evidence type="ECO:0000256" key="8">
    <source>
        <dbReference type="ARBA" id="ARBA00022840"/>
    </source>
</evidence>
<dbReference type="Proteomes" id="UP000502998">
    <property type="component" value="Chromosome"/>
</dbReference>
<sequence>MKTIKELLHQEAVQPYLWQARYGVEKESQRITTAGTLAKTDHPHVLGNRAYHPYIQTDFAETQLELVTPVAETVTELMRWLAALHDVAYRSMPPEELMWPMSMPPDLPEKDEEIIIAKLDTFEDVLYRRYLAKAYGKRKQMVSGIHFNFEFGADLLQNLFANQTEYTEFADFKTAVYLKVTRNYLRYRWFLTYLFGATPMSNERYFMAEDAPDEPVRSIRNSRFGYTNHNDVHVSYESLAKYLADIAQMVESGKLSEEKEFYAPVRLRGGKKVSDLAQTGIRYIELRNIDLNPFTPFGISQEQVEFFHAFMLYMLYLPENAAADEWVAKGDTINNFVALERPDRLTEYVEEGMDLVAGLKAMAKDLRLPLPTDFFAFVENAFVDPNQTFAARLYEATKENAIKWGRDIAKENQEKAWAKPYQLAGFTEMELSTQIMMFDAIQKGVHVTVLDEQDQFLQLRFAGRTEYVKNANMTSKDSYVVPLIMANKTVTKKVLAKAGFRVPEGMEFSDMESAMLAYPKFAKTGFVVKPKSTNYGLGISIFKNGADLADFKEALAIAFAEDTAVLVEEFMAGTEYRFFVLDNEVKAIMLRVPANIVGDGKHTIAELVAVKNQDPLRGTHHRSPLELIQLGELEKLMLKEQGYTTQSVPKDGEIVYLRENSNISTGGDSIDVTDEFSADYKKVAADAVAALGAKISGIDLIIPDKEKSANKPKAYGIIEANFNPAMHMHVYPFSGKSRRLTMDVLQFLYPEIN</sequence>
<dbReference type="PROSITE" id="PS50975">
    <property type="entry name" value="ATP_GRASP"/>
    <property type="match status" value="1"/>
</dbReference>
<keyword evidence="11 13" id="KW-0511">Multifunctional enzyme</keyword>
<dbReference type="SUPFAM" id="SSF56059">
    <property type="entry name" value="Glutathione synthetase ATP-binding domain-like"/>
    <property type="match status" value="1"/>
</dbReference>
<evidence type="ECO:0000256" key="10">
    <source>
        <dbReference type="ARBA" id="ARBA00023211"/>
    </source>
</evidence>
<keyword evidence="10" id="KW-0464">Manganese</keyword>
<dbReference type="KEGG" id="esg:EsVE80_22240"/>
<dbReference type="RefSeq" id="WP_173103812.1">
    <property type="nucleotide sequence ID" value="NZ_AP022822.1"/>
</dbReference>
<comment type="catalytic activity">
    <reaction evidence="13">
        <text>gamma-L-glutamyl-L-cysteine + glycine + ATP = glutathione + ADP + phosphate + H(+)</text>
        <dbReference type="Rhea" id="RHEA:13557"/>
        <dbReference type="ChEBI" id="CHEBI:15378"/>
        <dbReference type="ChEBI" id="CHEBI:30616"/>
        <dbReference type="ChEBI" id="CHEBI:43474"/>
        <dbReference type="ChEBI" id="CHEBI:57305"/>
        <dbReference type="ChEBI" id="CHEBI:57925"/>
        <dbReference type="ChEBI" id="CHEBI:58173"/>
        <dbReference type="ChEBI" id="CHEBI:456216"/>
        <dbReference type="EC" id="6.3.2.3"/>
    </reaction>
</comment>
<evidence type="ECO:0000256" key="1">
    <source>
        <dbReference type="ARBA" id="ARBA00001936"/>
    </source>
</evidence>
<dbReference type="InterPro" id="IPR013815">
    <property type="entry name" value="ATP_grasp_subdomain_1"/>
</dbReference>
<evidence type="ECO:0000313" key="16">
    <source>
        <dbReference type="Proteomes" id="UP000502998"/>
    </source>
</evidence>
<dbReference type="Gene3D" id="3.30.1490.20">
    <property type="entry name" value="ATP-grasp fold, A domain"/>
    <property type="match status" value="1"/>
</dbReference>
<dbReference type="InterPro" id="IPR040657">
    <property type="entry name" value="GshAB_ATP-grasp"/>
</dbReference>
<evidence type="ECO:0000256" key="2">
    <source>
        <dbReference type="ARBA" id="ARBA00001946"/>
    </source>
</evidence>
<dbReference type="GO" id="GO:0004363">
    <property type="term" value="F:glutathione synthase activity"/>
    <property type="evidence" value="ECO:0007669"/>
    <property type="project" value="UniProtKB-UniRule"/>
</dbReference>
<accession>A0A679IP93</accession>
<feature type="domain" description="ATP-grasp" evidence="14">
    <location>
        <begin position="492"/>
        <end position="753"/>
    </location>
</feature>
<keyword evidence="5 13" id="KW-0317">Glutathione biosynthesis</keyword>
<organism evidence="15 16">
    <name type="scientific">Enterococcus saigonensis</name>
    <dbReference type="NCBI Taxonomy" id="1805431"/>
    <lineage>
        <taxon>Bacteria</taxon>
        <taxon>Bacillati</taxon>
        <taxon>Bacillota</taxon>
        <taxon>Bacilli</taxon>
        <taxon>Lactobacillales</taxon>
        <taxon>Enterococcaceae</taxon>
        <taxon>Enterococcus</taxon>
    </lineage>
</organism>
<comment type="cofactor">
    <cofactor evidence="1">
        <name>Mn(2+)</name>
        <dbReference type="ChEBI" id="CHEBI:29035"/>
    </cofactor>
</comment>
<proteinExistence type="inferred from homology"/>
<evidence type="ECO:0000256" key="3">
    <source>
        <dbReference type="ARBA" id="ARBA00005006"/>
    </source>
</evidence>
<evidence type="ECO:0000256" key="13">
    <source>
        <dbReference type="HAMAP-Rule" id="MF_00782"/>
    </source>
</evidence>
<dbReference type="PANTHER" id="PTHR38761">
    <property type="entry name" value="GLUTAMATE--CYSTEINE LIGASE"/>
    <property type="match status" value="1"/>
</dbReference>
<dbReference type="GO" id="GO:0005524">
    <property type="term" value="F:ATP binding"/>
    <property type="evidence" value="ECO:0007669"/>
    <property type="project" value="UniProtKB-UniRule"/>
</dbReference>
<dbReference type="AlphaFoldDB" id="A0A679IP93"/>
<gene>
    <name evidence="13 15" type="primary">gshAB</name>
    <name evidence="13" type="synonym">gshF</name>
    <name evidence="15" type="ORF">EsVE80_22240</name>
</gene>
<comment type="cofactor">
    <cofactor evidence="2">
        <name>Mg(2+)</name>
        <dbReference type="ChEBI" id="CHEBI:18420"/>
    </cofactor>
</comment>
<keyword evidence="16" id="KW-1185">Reference proteome</keyword>
<keyword evidence="8 13" id="KW-0067">ATP-binding</keyword>
<dbReference type="Gene3D" id="3.30.470.20">
    <property type="entry name" value="ATP-grasp fold, B domain"/>
    <property type="match status" value="2"/>
</dbReference>
<dbReference type="InterPro" id="IPR006334">
    <property type="entry name" value="Glut_cys_ligase"/>
</dbReference>
<evidence type="ECO:0000313" key="15">
    <source>
        <dbReference type="EMBL" id="BCA86701.1"/>
    </source>
</evidence>
<dbReference type="Pfam" id="PF04262">
    <property type="entry name" value="Glu_cys_ligase"/>
    <property type="match status" value="2"/>
</dbReference>
<dbReference type="InterPro" id="IPR014746">
    <property type="entry name" value="Gln_synth/guanido_kin_cat_dom"/>
</dbReference>
<dbReference type="GO" id="GO:0004357">
    <property type="term" value="F:glutamate-cysteine ligase activity"/>
    <property type="evidence" value="ECO:0007669"/>
    <property type="project" value="UniProtKB-UniRule"/>
</dbReference>
<dbReference type="InterPro" id="IPR006335">
    <property type="entry name" value="Glut_biosynth"/>
</dbReference>
<dbReference type="GO" id="GO:0005829">
    <property type="term" value="C:cytosol"/>
    <property type="evidence" value="ECO:0007669"/>
    <property type="project" value="TreeGrafter"/>
</dbReference>
<evidence type="ECO:0000256" key="12">
    <source>
        <dbReference type="ARBA" id="ARBA00048819"/>
    </source>
</evidence>
<dbReference type="GO" id="GO:0046872">
    <property type="term" value="F:metal ion binding"/>
    <property type="evidence" value="ECO:0007669"/>
    <property type="project" value="UniProtKB-KW"/>
</dbReference>
<dbReference type="UniPathway" id="UPA00142">
    <property type="reaction ID" value="UER00209"/>
</dbReference>
<dbReference type="EC" id="6.3.2.3" evidence="13"/>
<feature type="region of interest" description="Glutamate--cysteine ligase" evidence="13">
    <location>
        <begin position="1"/>
        <end position="338"/>
    </location>
</feature>
<evidence type="ECO:0000256" key="5">
    <source>
        <dbReference type="ARBA" id="ARBA00022684"/>
    </source>
</evidence>
<evidence type="ECO:0000256" key="6">
    <source>
        <dbReference type="ARBA" id="ARBA00022723"/>
    </source>
</evidence>
<evidence type="ECO:0000256" key="11">
    <source>
        <dbReference type="ARBA" id="ARBA00023268"/>
    </source>
</evidence>
<dbReference type="EC" id="6.3.2.2" evidence="13"/>
<comment type="pathway">
    <text evidence="3 13">Sulfur metabolism; glutathione biosynthesis; glutathione from L-cysteine and L-glutamate: step 1/2.</text>
</comment>
<dbReference type="Gene3D" id="3.30.590.20">
    <property type="match status" value="1"/>
</dbReference>
<evidence type="ECO:0000256" key="7">
    <source>
        <dbReference type="ARBA" id="ARBA00022741"/>
    </source>
</evidence>
<reference evidence="15 16" key="1">
    <citation type="submission" date="2020-02" db="EMBL/GenBank/DDBJ databases">
        <title>Characterization of vanA genotype vancomycin-resistant Enterococcus saigonensis VE80.</title>
        <authorList>
            <person name="Harada T."/>
            <person name="Motooka D."/>
            <person name="Nakamura S."/>
            <person name="Yamamoto Y."/>
            <person name="Kawahara R."/>
            <person name="Kawatsu K."/>
        </authorList>
    </citation>
    <scope>NUCLEOTIDE SEQUENCE [LARGE SCALE GENOMIC DNA]</scope>
    <source>
        <strain evidence="15 16">VE80</strain>
    </source>
</reference>
<dbReference type="HAMAP" id="MF_00782">
    <property type="entry name" value="Glut_biosynth"/>
    <property type="match status" value="1"/>
</dbReference>
<dbReference type="InterPro" id="IPR011761">
    <property type="entry name" value="ATP-grasp"/>
</dbReference>
<keyword evidence="4 13" id="KW-0436">Ligase</keyword>
<evidence type="ECO:0000259" key="14">
    <source>
        <dbReference type="PROSITE" id="PS50975"/>
    </source>
</evidence>
<dbReference type="SUPFAM" id="SSF55931">
    <property type="entry name" value="Glutamine synthetase/guanido kinase"/>
    <property type="match status" value="1"/>
</dbReference>
<dbReference type="InterPro" id="IPR007370">
    <property type="entry name" value="Glu_cys_ligase"/>
</dbReference>
<comment type="function">
    <text evidence="13">Synthesizes glutathione from L-glutamate and L-cysteine via gamma-L-glutamyl-L-cysteine.</text>
</comment>
<name>A0A679IP93_9ENTE</name>
<keyword evidence="7 13" id="KW-0547">Nucleotide-binding</keyword>
<comment type="catalytic activity">
    <reaction evidence="12 13">
        <text>L-cysteine + L-glutamate + ATP = gamma-L-glutamyl-L-cysteine + ADP + phosphate + H(+)</text>
        <dbReference type="Rhea" id="RHEA:13285"/>
        <dbReference type="ChEBI" id="CHEBI:15378"/>
        <dbReference type="ChEBI" id="CHEBI:29985"/>
        <dbReference type="ChEBI" id="CHEBI:30616"/>
        <dbReference type="ChEBI" id="CHEBI:35235"/>
        <dbReference type="ChEBI" id="CHEBI:43474"/>
        <dbReference type="ChEBI" id="CHEBI:58173"/>
        <dbReference type="ChEBI" id="CHEBI:456216"/>
        <dbReference type="EC" id="6.3.2.2"/>
    </reaction>
</comment>
<dbReference type="NCBIfam" id="NF002688">
    <property type="entry name" value="PRK02471.1"/>
    <property type="match status" value="1"/>
</dbReference>
<keyword evidence="9" id="KW-0460">Magnesium</keyword>
<comment type="pathway">
    <text evidence="13">Sulfur metabolism; glutathione biosynthesis; glutathione from L-cysteine and L-glutamate: step 2/2.</text>
</comment>
<comment type="similarity">
    <text evidence="13">In the N-terminal section; belongs to the glutamate--cysteine ligase type 1 family. Type 2 subfamily.</text>
</comment>
<dbReference type="PANTHER" id="PTHR38761:SF1">
    <property type="entry name" value="GLUTAMATE--CYSTEINE LIGASE"/>
    <property type="match status" value="1"/>
</dbReference>
<dbReference type="EMBL" id="AP022822">
    <property type="protein sequence ID" value="BCA86701.1"/>
    <property type="molecule type" value="Genomic_DNA"/>
</dbReference>
<dbReference type="NCBIfam" id="TIGR01435">
    <property type="entry name" value="glu_cys_lig_rel"/>
    <property type="match status" value="1"/>
</dbReference>